<evidence type="ECO:0000256" key="4">
    <source>
        <dbReference type="SAM" id="Phobius"/>
    </source>
</evidence>
<keyword evidence="4" id="KW-0472">Membrane</keyword>
<keyword evidence="1" id="KW-0808">Transferase</keyword>
<keyword evidence="2 7" id="KW-0418">Kinase</keyword>
<keyword evidence="4" id="KW-1133">Transmembrane helix</keyword>
<dbReference type="Gene3D" id="1.20.5.1930">
    <property type="match status" value="1"/>
</dbReference>
<dbReference type="KEGG" id="xba:C7S18_09315"/>
<dbReference type="GO" id="GO:0016020">
    <property type="term" value="C:membrane"/>
    <property type="evidence" value="ECO:0007669"/>
    <property type="project" value="InterPro"/>
</dbReference>
<feature type="transmembrane region" description="Helical" evidence="4">
    <location>
        <begin position="25"/>
        <end position="43"/>
    </location>
</feature>
<reference evidence="7 8" key="1">
    <citation type="submission" date="2018-03" db="EMBL/GenBank/DDBJ databases">
        <title>Ahniella affigens gen. nov., sp. nov., a gammaproteobacterium isolated from sandy soil near a stream.</title>
        <authorList>
            <person name="Ko Y."/>
            <person name="Kim J.-H."/>
        </authorList>
    </citation>
    <scope>NUCLEOTIDE SEQUENCE [LARGE SCALE GENOMIC DNA]</scope>
    <source>
        <strain evidence="7 8">D13</strain>
    </source>
</reference>
<sequence>MAHPWHSLEKQIRQRLLPPVNEPGAMPFFSLNYLLMLFLPLVMPRGNAQVNWWFTGIAVALFLPLYFRFYWERGARRLVVLALINMIGLALMPANLMAGVFLIYSWVLVAHMSWSAMASFIAATSAVSWLTYQLVGMPTTVWGFGIVFPGLMAAIGCKIWYNNARRNEALRLSQEELANMARVAERERIGRDLHDLLGHTLSVITLKSELASRLAERDPAAAATEMREVERISRKALMEVRRAVSGMRAPGMLAELANIKVALSAALVDFEYEAEPVVLDQDIEGVLGFVVREAATNVIRHANARRCRLLMKKAGDLVRLEIEDDGRGGVTESGNGLRGLRERLSAVGGTLELDSPLGGGTRLVVHVPIDGSGDESAGRRVALKLVSSR</sequence>
<evidence type="ECO:0000313" key="8">
    <source>
        <dbReference type="Proteomes" id="UP000241074"/>
    </source>
</evidence>
<dbReference type="RefSeq" id="WP_106891304.1">
    <property type="nucleotide sequence ID" value="NZ_CP027860.1"/>
</dbReference>
<feature type="transmembrane region" description="Helical" evidence="4">
    <location>
        <begin position="50"/>
        <end position="67"/>
    </location>
</feature>
<organism evidence="7 8">
    <name type="scientific">Ahniella affigens</name>
    <dbReference type="NCBI Taxonomy" id="2021234"/>
    <lineage>
        <taxon>Bacteria</taxon>
        <taxon>Pseudomonadati</taxon>
        <taxon>Pseudomonadota</taxon>
        <taxon>Gammaproteobacteria</taxon>
        <taxon>Lysobacterales</taxon>
        <taxon>Rhodanobacteraceae</taxon>
        <taxon>Ahniella</taxon>
    </lineage>
</organism>
<accession>A0A2P1PRA4</accession>
<evidence type="ECO:0000256" key="1">
    <source>
        <dbReference type="ARBA" id="ARBA00022679"/>
    </source>
</evidence>
<dbReference type="InterPro" id="IPR050482">
    <property type="entry name" value="Sensor_HK_TwoCompSys"/>
</dbReference>
<dbReference type="InterPro" id="IPR011712">
    <property type="entry name" value="Sig_transdc_His_kin_sub3_dim/P"/>
</dbReference>
<evidence type="ECO:0000313" key="7">
    <source>
        <dbReference type="EMBL" id="AVP97380.1"/>
    </source>
</evidence>
<dbReference type="CDD" id="cd16917">
    <property type="entry name" value="HATPase_UhpB-NarQ-NarX-like"/>
    <property type="match status" value="1"/>
</dbReference>
<name>A0A2P1PRA4_9GAMM</name>
<dbReference type="PANTHER" id="PTHR24421">
    <property type="entry name" value="NITRATE/NITRITE SENSOR PROTEIN NARX-RELATED"/>
    <property type="match status" value="1"/>
</dbReference>
<keyword evidence="8" id="KW-1185">Reference proteome</keyword>
<evidence type="ECO:0000259" key="6">
    <source>
        <dbReference type="Pfam" id="PF07730"/>
    </source>
</evidence>
<evidence type="ECO:0000256" key="3">
    <source>
        <dbReference type="ARBA" id="ARBA00023012"/>
    </source>
</evidence>
<dbReference type="GO" id="GO:0046983">
    <property type="term" value="F:protein dimerization activity"/>
    <property type="evidence" value="ECO:0007669"/>
    <property type="project" value="InterPro"/>
</dbReference>
<dbReference type="GO" id="GO:0000155">
    <property type="term" value="F:phosphorelay sensor kinase activity"/>
    <property type="evidence" value="ECO:0007669"/>
    <property type="project" value="InterPro"/>
</dbReference>
<dbReference type="InterPro" id="IPR036890">
    <property type="entry name" value="HATPase_C_sf"/>
</dbReference>
<proteinExistence type="predicted"/>
<dbReference type="PANTHER" id="PTHR24421:SF63">
    <property type="entry name" value="SENSOR HISTIDINE KINASE DESK"/>
    <property type="match status" value="1"/>
</dbReference>
<dbReference type="InterPro" id="IPR003594">
    <property type="entry name" value="HATPase_dom"/>
</dbReference>
<evidence type="ECO:0000259" key="5">
    <source>
        <dbReference type="Pfam" id="PF02518"/>
    </source>
</evidence>
<feature type="domain" description="Histidine kinase/HSP90-like ATPase" evidence="5">
    <location>
        <begin position="288"/>
        <end position="369"/>
    </location>
</feature>
<dbReference type="SUPFAM" id="SSF55874">
    <property type="entry name" value="ATPase domain of HSP90 chaperone/DNA topoisomerase II/histidine kinase"/>
    <property type="match status" value="1"/>
</dbReference>
<keyword evidence="4" id="KW-0812">Transmembrane</keyword>
<evidence type="ECO:0000256" key="2">
    <source>
        <dbReference type="ARBA" id="ARBA00022777"/>
    </source>
</evidence>
<dbReference type="Gene3D" id="3.30.565.10">
    <property type="entry name" value="Histidine kinase-like ATPase, C-terminal domain"/>
    <property type="match status" value="1"/>
</dbReference>
<dbReference type="OrthoDB" id="9797605at2"/>
<feature type="transmembrane region" description="Helical" evidence="4">
    <location>
        <begin position="141"/>
        <end position="161"/>
    </location>
</feature>
<dbReference type="EMBL" id="CP027860">
    <property type="protein sequence ID" value="AVP97380.1"/>
    <property type="molecule type" value="Genomic_DNA"/>
</dbReference>
<gene>
    <name evidence="7" type="ORF">C7S18_09315</name>
</gene>
<dbReference type="Proteomes" id="UP000241074">
    <property type="component" value="Chromosome"/>
</dbReference>
<dbReference type="Pfam" id="PF02518">
    <property type="entry name" value="HATPase_c"/>
    <property type="match status" value="1"/>
</dbReference>
<feature type="transmembrane region" description="Helical" evidence="4">
    <location>
        <begin position="79"/>
        <end position="104"/>
    </location>
</feature>
<protein>
    <submittedName>
        <fullName evidence="7">Sensor histidine kinase</fullName>
    </submittedName>
</protein>
<keyword evidence="3" id="KW-0902">Two-component regulatory system</keyword>
<dbReference type="Pfam" id="PF07730">
    <property type="entry name" value="HisKA_3"/>
    <property type="match status" value="1"/>
</dbReference>
<reference evidence="7 8" key="2">
    <citation type="submission" date="2018-03" db="EMBL/GenBank/DDBJ databases">
        <authorList>
            <person name="Keele B.F."/>
        </authorList>
    </citation>
    <scope>NUCLEOTIDE SEQUENCE [LARGE SCALE GENOMIC DNA]</scope>
    <source>
        <strain evidence="7 8">D13</strain>
    </source>
</reference>
<dbReference type="AlphaFoldDB" id="A0A2P1PRA4"/>
<feature type="domain" description="Signal transduction histidine kinase subgroup 3 dimerisation and phosphoacceptor" evidence="6">
    <location>
        <begin position="185"/>
        <end position="250"/>
    </location>
</feature>